<dbReference type="Gene3D" id="1.10.10.10">
    <property type="entry name" value="Winged helix-like DNA-binding domain superfamily/Winged helix DNA-binding domain"/>
    <property type="match status" value="1"/>
</dbReference>
<evidence type="ECO:0000313" key="3">
    <source>
        <dbReference type="Proteomes" id="UP001596496"/>
    </source>
</evidence>
<dbReference type="EMBL" id="JBHTCG010000034">
    <property type="protein sequence ID" value="MFC7387107.1"/>
    <property type="molecule type" value="Genomic_DNA"/>
</dbReference>
<accession>A0ABW2PCH1</accession>
<protein>
    <submittedName>
        <fullName evidence="2">ArsR/SmtB family transcription factor</fullName>
    </submittedName>
</protein>
<gene>
    <name evidence="2" type="ORF">ACFQSB_33195</name>
</gene>
<dbReference type="CDD" id="cd00090">
    <property type="entry name" value="HTH_ARSR"/>
    <property type="match status" value="1"/>
</dbReference>
<dbReference type="SMART" id="SM00418">
    <property type="entry name" value="HTH_ARSR"/>
    <property type="match status" value="1"/>
</dbReference>
<organism evidence="2 3">
    <name type="scientific">Sphaerisporangium rhizosphaerae</name>
    <dbReference type="NCBI Taxonomy" id="2269375"/>
    <lineage>
        <taxon>Bacteria</taxon>
        <taxon>Bacillati</taxon>
        <taxon>Actinomycetota</taxon>
        <taxon>Actinomycetes</taxon>
        <taxon>Streptosporangiales</taxon>
        <taxon>Streptosporangiaceae</taxon>
        <taxon>Sphaerisporangium</taxon>
    </lineage>
</organism>
<dbReference type="InterPro" id="IPR036390">
    <property type="entry name" value="WH_DNA-bd_sf"/>
</dbReference>
<dbReference type="InterPro" id="IPR052543">
    <property type="entry name" value="HTH_Metal-responsive_Reg"/>
</dbReference>
<dbReference type="PRINTS" id="PR00778">
    <property type="entry name" value="HTHARSR"/>
</dbReference>
<dbReference type="PANTHER" id="PTHR39168:SF1">
    <property type="entry name" value="TRANSCRIPTIONAL REGULATORY PROTEIN"/>
    <property type="match status" value="1"/>
</dbReference>
<dbReference type="NCBIfam" id="NF033788">
    <property type="entry name" value="HTH_metalloreg"/>
    <property type="match status" value="1"/>
</dbReference>
<proteinExistence type="predicted"/>
<dbReference type="InterPro" id="IPR001845">
    <property type="entry name" value="HTH_ArsR_DNA-bd_dom"/>
</dbReference>
<evidence type="ECO:0000259" key="1">
    <source>
        <dbReference type="PROSITE" id="PS50987"/>
    </source>
</evidence>
<comment type="caution">
    <text evidence="2">The sequence shown here is derived from an EMBL/GenBank/DDBJ whole genome shotgun (WGS) entry which is preliminary data.</text>
</comment>
<reference evidence="3" key="1">
    <citation type="journal article" date="2019" name="Int. J. Syst. Evol. Microbiol.">
        <title>The Global Catalogue of Microorganisms (GCM) 10K type strain sequencing project: providing services to taxonomists for standard genome sequencing and annotation.</title>
        <authorList>
            <consortium name="The Broad Institute Genomics Platform"/>
            <consortium name="The Broad Institute Genome Sequencing Center for Infectious Disease"/>
            <person name="Wu L."/>
            <person name="Ma J."/>
        </authorList>
    </citation>
    <scope>NUCLEOTIDE SEQUENCE [LARGE SCALE GENOMIC DNA]</scope>
    <source>
        <strain evidence="3">CECT 7649</strain>
    </source>
</reference>
<dbReference type="Proteomes" id="UP001596496">
    <property type="component" value="Unassembled WGS sequence"/>
</dbReference>
<dbReference type="RefSeq" id="WP_354847649.1">
    <property type="nucleotide sequence ID" value="NZ_JBHTCG010000034.1"/>
</dbReference>
<feature type="domain" description="HTH arsR-type" evidence="1">
    <location>
        <begin position="2"/>
        <end position="99"/>
    </location>
</feature>
<dbReference type="SUPFAM" id="SSF46785">
    <property type="entry name" value="Winged helix' DNA-binding domain"/>
    <property type="match status" value="1"/>
</dbReference>
<dbReference type="InterPro" id="IPR036388">
    <property type="entry name" value="WH-like_DNA-bd_sf"/>
</dbReference>
<dbReference type="PANTHER" id="PTHR39168">
    <property type="entry name" value="TRANSCRIPTIONAL REGULATOR-RELATED"/>
    <property type="match status" value="1"/>
</dbReference>
<dbReference type="PROSITE" id="PS50987">
    <property type="entry name" value="HTH_ARSR_2"/>
    <property type="match status" value="1"/>
</dbReference>
<dbReference type="Pfam" id="PF12840">
    <property type="entry name" value="HTH_20"/>
    <property type="match status" value="1"/>
</dbReference>
<sequence length="240" mass="25454">MVAEYVAYDADIAAVASLIADPTRAAVLTALLDGRALAAGELARLAGVSAATASAHLARLLAGGLVTVVSQGRHRYYRLSGPEVAEVLEVLARVSPRPQVRSLRQSRQARMLREARTCYDHLAGRAGVKLLEAMLAAGHLAGRDSYELTAHGGRALAELGVDVDAVRAVRRRFAPACMDWTERRPHLAGALGAAITRSLLERGWYRPGPAPRLLELTDLGGEGLAAMFSCKGLTSNTPVT</sequence>
<keyword evidence="3" id="KW-1185">Reference proteome</keyword>
<evidence type="ECO:0000313" key="2">
    <source>
        <dbReference type="EMBL" id="MFC7387107.1"/>
    </source>
</evidence>
<dbReference type="InterPro" id="IPR011991">
    <property type="entry name" value="ArsR-like_HTH"/>
</dbReference>
<name>A0ABW2PCH1_9ACTN</name>